<dbReference type="Pfam" id="PF13637">
    <property type="entry name" value="Ank_4"/>
    <property type="match status" value="5"/>
</dbReference>
<proteinExistence type="inferred from homology"/>
<dbReference type="Pfam" id="PF01775">
    <property type="entry name" value="Ribosomal_L18A"/>
    <property type="match status" value="1"/>
</dbReference>
<dbReference type="GO" id="GO:0005840">
    <property type="term" value="C:ribosome"/>
    <property type="evidence" value="ECO:0007669"/>
    <property type="project" value="UniProtKB-KW"/>
</dbReference>
<dbReference type="SMART" id="SM00248">
    <property type="entry name" value="ANK"/>
    <property type="match status" value="10"/>
</dbReference>
<organism evidence="5 6">
    <name type="scientific">Phytophthora aleatoria</name>
    <dbReference type="NCBI Taxonomy" id="2496075"/>
    <lineage>
        <taxon>Eukaryota</taxon>
        <taxon>Sar</taxon>
        <taxon>Stramenopiles</taxon>
        <taxon>Oomycota</taxon>
        <taxon>Peronosporomycetes</taxon>
        <taxon>Peronosporales</taxon>
        <taxon>Peronosporaceae</taxon>
        <taxon>Phytophthora</taxon>
    </lineage>
</organism>
<evidence type="ECO:0000259" key="4">
    <source>
        <dbReference type="Pfam" id="PF01775"/>
    </source>
</evidence>
<dbReference type="InterPro" id="IPR028877">
    <property type="entry name" value="Ribosomal_eL20"/>
</dbReference>
<dbReference type="GO" id="GO:1990904">
    <property type="term" value="C:ribonucleoprotein complex"/>
    <property type="evidence" value="ECO:0007669"/>
    <property type="project" value="UniProtKB-KW"/>
</dbReference>
<dbReference type="PANTHER" id="PTHR46586">
    <property type="entry name" value="ANKYRIN REPEAT-CONTAINING PROTEIN"/>
    <property type="match status" value="1"/>
</dbReference>
<keyword evidence="6" id="KW-1185">Reference proteome</keyword>
<protein>
    <recommendedName>
        <fullName evidence="4">Large ribosomal subunit protein eL20 domain-containing protein</fullName>
    </recommendedName>
</protein>
<keyword evidence="2" id="KW-0689">Ribosomal protein</keyword>
<evidence type="ECO:0000256" key="2">
    <source>
        <dbReference type="ARBA" id="ARBA00022980"/>
    </source>
</evidence>
<dbReference type="GO" id="GO:0003735">
    <property type="term" value="F:structural constituent of ribosome"/>
    <property type="evidence" value="ECO:0007669"/>
    <property type="project" value="InterPro"/>
</dbReference>
<dbReference type="InterPro" id="IPR002110">
    <property type="entry name" value="Ankyrin_rpt"/>
</dbReference>
<evidence type="ECO:0000313" key="6">
    <source>
        <dbReference type="Proteomes" id="UP000709295"/>
    </source>
</evidence>
<reference evidence="5" key="1">
    <citation type="submission" date="2021-01" db="EMBL/GenBank/DDBJ databases">
        <title>Phytophthora aleatoria, a newly-described species from Pinus radiata is distinct from Phytophthora cactorum isolates based on comparative genomics.</title>
        <authorList>
            <person name="Mcdougal R."/>
            <person name="Panda P."/>
            <person name="Williams N."/>
            <person name="Studholme D.J."/>
        </authorList>
    </citation>
    <scope>NUCLEOTIDE SEQUENCE</scope>
    <source>
        <strain evidence="5">NZFS 4037</strain>
    </source>
</reference>
<dbReference type="GO" id="GO:0006412">
    <property type="term" value="P:translation"/>
    <property type="evidence" value="ECO:0007669"/>
    <property type="project" value="InterPro"/>
</dbReference>
<sequence length="1417" mass="158633">MDKAAEAGHLDVVKWLQTHRSEGCSRFAMTRAIVNKHFDVVIFLHLHRNEGFLLPVYKTMRLPLELQQWLVANYADEVSECNFEVPKLDWHSSSNSLPALHVSYYDFTCAATGMAAGNGDLESLKWLMESYLSDEFSTKAVAAAAANGHLGGHLDIVKWLHENRSEGCLDNAIDNAAKNGHLHVVKWLHANRTEGCTVNAMSEAAGNGHLHILLHFHTAMAMVPSLTSATVVCRAQPRLAPLKHVTAAVSSFLDYSARWSIASACARGTASPDGDGVSLRLLERVAAHRAAAATRNSLASKRQRDGFYRQWEFTRATAAAAARGDVQALKWLVDMFPNCRVTVAVEEAAKHGQLQILRWLLDKSRRQELTVFWGARELFFAGKHGHLHVAQWLHEHTAPPPTHMFFVTLEEAARNGDLEMVRWLCEVRGEWSPYAAVLAASGGHLEVLEWLRTNLFSSSSSSISMDDAASGGHLDVLQWLQNHSGYATQGAMNKAATSGHLEVVQWLHEYRREGCTSDAMNLAATAGHLDVVHAATGMAAGNGDLESLKWLMESYLSDEFSTKAVAAAAANGHLGGHLDIVKWLHENRSEGCLDNAIDNAAKNGHLHVVKWLHANRTEGCTVNAMSEAAANGHLGVIRPNEIDTMVSNTNAKCQLPVLTKVRVVGRHCLKGEMPHVLLAIDALLDDFSAGQKAHDIYKRTGSLRLMQYVAAREPIEEMNPFYRRYQFNRTVEIAAGAGDLETVKWLVETYKPEYLTKAVAGAAANGRLHILQWLLDNHREVGYWGATEMCGALQNNQSKVVEWLRENAVPRKDSLKKVMEAATAAGNVQVVEWLFKDCHASAEDALWSAQTNQQWETAKWILENCGIVGPWIDWDLAAKYGALSFLQYLRSRSIGGPGFYTLQVAAWNGHLEVVEWLHGELRVPFSPTVWHAADNGHLDVIKWMHDNGYKHGGAAVMDSAAMFGQLDIVKWLHENRAEGCTEQAMDGAATEGHLDVVKWLHEKRSEGCTNAAMNGAASKGHLEVVKWLHTHRHEGCTHVAMDSAAENGHLHVVQWFQKNRSEGCTSAAMDAAASKGNLDLVKWLHENRSEGCTTKAMDMAAENGHFEVVKWLHENRDEGCTTDAMDTAAANGHLAIVTFLHENLDEGCTVAAMTRAILGTHFEVALFLKTHRSEGFVFHRNSIIRLPLELMQWLISNYIDSLHGYEFEVERCDWRFNEWCREIKLRMAHQNDLSVWWECSSETIRQFQVVGRKAPTDKEPNPPVYRMKLFAPNPVLAQSRFWYFLHQMKKMKKTTGEILDINELTEKNRRVVNNYGIWIRYNSRSGTHNMYKEYRDVTLCKAVEQMYSELAGRHRARPRSIQIMRTAIVSAKDTQKTNVQQFHDSNISFPLSHRLPRAAEKHHNSVFKASRPCTFRG</sequence>
<name>A0A8J5ID38_9STRA</name>
<dbReference type="InterPro" id="IPR023573">
    <property type="entry name" value="Ribosomal_eL20_dom"/>
</dbReference>
<dbReference type="Proteomes" id="UP000709295">
    <property type="component" value="Unassembled WGS sequence"/>
</dbReference>
<dbReference type="InterPro" id="IPR052050">
    <property type="entry name" value="SecEffector_AnkRepeat"/>
</dbReference>
<gene>
    <name evidence="5" type="ORF">JG688_00011175</name>
</gene>
<evidence type="ECO:0000256" key="1">
    <source>
        <dbReference type="ARBA" id="ARBA00009362"/>
    </source>
</evidence>
<evidence type="ECO:0000256" key="3">
    <source>
        <dbReference type="ARBA" id="ARBA00023274"/>
    </source>
</evidence>
<dbReference type="EMBL" id="JAENGY010000763">
    <property type="protein sequence ID" value="KAG6956987.1"/>
    <property type="molecule type" value="Genomic_DNA"/>
</dbReference>
<dbReference type="PANTHER" id="PTHR46586:SF3">
    <property type="entry name" value="ANKYRIN REPEAT-CONTAINING PROTEIN"/>
    <property type="match status" value="1"/>
</dbReference>
<comment type="caution">
    <text evidence="5">The sequence shown here is derived from an EMBL/GenBank/DDBJ whole genome shotgun (WGS) entry which is preliminary data.</text>
</comment>
<evidence type="ECO:0000313" key="5">
    <source>
        <dbReference type="EMBL" id="KAG6956987.1"/>
    </source>
</evidence>
<dbReference type="HAMAP" id="MF_00273">
    <property type="entry name" value="Ribosomal_eL20"/>
    <property type="match status" value="1"/>
</dbReference>
<comment type="similarity">
    <text evidence="1">Belongs to the eukaryotic ribosomal protein eL20 family.</text>
</comment>
<keyword evidence="3" id="KW-0687">Ribonucleoprotein</keyword>
<feature type="domain" description="Large ribosomal subunit protein eL20" evidence="4">
    <location>
        <begin position="1245"/>
        <end position="1366"/>
    </location>
</feature>
<dbReference type="FunFam" id="3.10.20.10:FF:000001">
    <property type="entry name" value="60S ribosomal protein L18a"/>
    <property type="match status" value="1"/>
</dbReference>
<accession>A0A8J5ID38</accession>
<dbReference type="FunFam" id="3.10.20.10:FF:000002">
    <property type="entry name" value="60S ribosomal protein L18a"/>
    <property type="match status" value="1"/>
</dbReference>